<dbReference type="GO" id="GO:0015031">
    <property type="term" value="P:protein transport"/>
    <property type="evidence" value="ECO:0007669"/>
    <property type="project" value="UniProtKB-KW"/>
</dbReference>
<dbReference type="InterPro" id="IPR037682">
    <property type="entry name" value="TonB_C"/>
</dbReference>
<keyword evidence="3" id="KW-0813">Transport</keyword>
<dbReference type="RefSeq" id="WP_151168803.1">
    <property type="nucleotide sequence ID" value="NZ_WACR01000008.1"/>
</dbReference>
<gene>
    <name evidence="12" type="ORF">F3059_10015</name>
</gene>
<evidence type="ECO:0000256" key="6">
    <source>
        <dbReference type="ARBA" id="ARBA00022692"/>
    </source>
</evidence>
<sequence length="222" mass="25413">MELKKNPEVDINKKRNLFFFVGFVFALGMVLVAFEWKIFEETKTQLGQLDIQMEEEEMIPITQRKPPPPPPPPKQQILEIVEDDEEIEEELEIESTEIDENTEIEFVETPEEEVVEEPEIFQVVEDPPQFPGGEEELFKYLGKSIQYPPMAKDAGVSGVVYVTFVVNEDGSISDVEVLRGIGAGCDKEAIRVVENMPKWKPGKQRGKSVKVQFNLPIRFTLR</sequence>
<dbReference type="InterPro" id="IPR003538">
    <property type="entry name" value="TonB"/>
</dbReference>
<evidence type="ECO:0000256" key="2">
    <source>
        <dbReference type="ARBA" id="ARBA00006555"/>
    </source>
</evidence>
<protein>
    <submittedName>
        <fullName evidence="12">Energy transducer TonB</fullName>
    </submittedName>
</protein>
<dbReference type="GO" id="GO:0015891">
    <property type="term" value="P:siderophore transport"/>
    <property type="evidence" value="ECO:0007669"/>
    <property type="project" value="InterPro"/>
</dbReference>
<dbReference type="Pfam" id="PF03544">
    <property type="entry name" value="TonB_C"/>
    <property type="match status" value="1"/>
</dbReference>
<dbReference type="AlphaFoldDB" id="A0A6N6M5T7"/>
<dbReference type="FunFam" id="3.30.1150.10:FF:000002">
    <property type="entry name" value="Energy transducer TonB"/>
    <property type="match status" value="1"/>
</dbReference>
<evidence type="ECO:0000256" key="10">
    <source>
        <dbReference type="SAM" id="Phobius"/>
    </source>
</evidence>
<evidence type="ECO:0000259" key="11">
    <source>
        <dbReference type="PROSITE" id="PS52015"/>
    </source>
</evidence>
<evidence type="ECO:0000313" key="13">
    <source>
        <dbReference type="Proteomes" id="UP000435357"/>
    </source>
</evidence>
<comment type="caution">
    <text evidence="12">The sequence shown here is derived from an EMBL/GenBank/DDBJ whole genome shotgun (WGS) entry which is preliminary data.</text>
</comment>
<keyword evidence="4" id="KW-1003">Cell membrane</keyword>
<dbReference type="OrthoDB" id="1522859at2"/>
<evidence type="ECO:0000256" key="4">
    <source>
        <dbReference type="ARBA" id="ARBA00022475"/>
    </source>
</evidence>
<name>A0A6N6M5T7_9FLAO</name>
<keyword evidence="7" id="KW-0653">Protein transport</keyword>
<keyword evidence="5" id="KW-0997">Cell inner membrane</keyword>
<dbReference type="InterPro" id="IPR051045">
    <property type="entry name" value="TonB-dependent_transducer"/>
</dbReference>
<dbReference type="Proteomes" id="UP000435357">
    <property type="component" value="Unassembled WGS sequence"/>
</dbReference>
<dbReference type="Gene3D" id="3.30.1150.10">
    <property type="match status" value="1"/>
</dbReference>
<organism evidence="12 13">
    <name type="scientific">Salibacter halophilus</name>
    <dbReference type="NCBI Taxonomy" id="1803916"/>
    <lineage>
        <taxon>Bacteria</taxon>
        <taxon>Pseudomonadati</taxon>
        <taxon>Bacteroidota</taxon>
        <taxon>Flavobacteriia</taxon>
        <taxon>Flavobacteriales</taxon>
        <taxon>Salibacteraceae</taxon>
        <taxon>Salibacter</taxon>
    </lineage>
</organism>
<dbReference type="SUPFAM" id="SSF74653">
    <property type="entry name" value="TolA/TonB C-terminal domain"/>
    <property type="match status" value="1"/>
</dbReference>
<dbReference type="PRINTS" id="PR01374">
    <property type="entry name" value="TONBPROTEIN"/>
</dbReference>
<accession>A0A6N6M5T7</accession>
<dbReference type="GO" id="GO:0098797">
    <property type="term" value="C:plasma membrane protein complex"/>
    <property type="evidence" value="ECO:0007669"/>
    <property type="project" value="TreeGrafter"/>
</dbReference>
<keyword evidence="8 10" id="KW-1133">Transmembrane helix</keyword>
<proteinExistence type="inferred from homology"/>
<comment type="similarity">
    <text evidence="2">Belongs to the TonB family.</text>
</comment>
<evidence type="ECO:0000256" key="5">
    <source>
        <dbReference type="ARBA" id="ARBA00022519"/>
    </source>
</evidence>
<dbReference type="GO" id="GO:0055085">
    <property type="term" value="P:transmembrane transport"/>
    <property type="evidence" value="ECO:0007669"/>
    <property type="project" value="InterPro"/>
</dbReference>
<evidence type="ECO:0000256" key="1">
    <source>
        <dbReference type="ARBA" id="ARBA00004383"/>
    </source>
</evidence>
<evidence type="ECO:0000313" key="12">
    <source>
        <dbReference type="EMBL" id="KAB1063395.1"/>
    </source>
</evidence>
<dbReference type="InterPro" id="IPR006260">
    <property type="entry name" value="TonB/TolA_C"/>
</dbReference>
<feature type="transmembrane region" description="Helical" evidence="10">
    <location>
        <begin position="17"/>
        <end position="36"/>
    </location>
</feature>
<reference evidence="12 13" key="1">
    <citation type="submission" date="2019-09" db="EMBL/GenBank/DDBJ databases">
        <title>Genomes of Cryomorphaceae.</title>
        <authorList>
            <person name="Bowman J.P."/>
        </authorList>
    </citation>
    <scope>NUCLEOTIDE SEQUENCE [LARGE SCALE GENOMIC DNA]</scope>
    <source>
        <strain evidence="12 13">KCTC 52047</strain>
    </source>
</reference>
<dbReference type="PANTHER" id="PTHR33446:SF2">
    <property type="entry name" value="PROTEIN TONB"/>
    <property type="match status" value="1"/>
</dbReference>
<dbReference type="EMBL" id="WACR01000008">
    <property type="protein sequence ID" value="KAB1063395.1"/>
    <property type="molecule type" value="Genomic_DNA"/>
</dbReference>
<dbReference type="NCBIfam" id="TIGR01352">
    <property type="entry name" value="tonB_Cterm"/>
    <property type="match status" value="1"/>
</dbReference>
<dbReference type="PROSITE" id="PS52015">
    <property type="entry name" value="TONB_CTD"/>
    <property type="match status" value="1"/>
</dbReference>
<evidence type="ECO:0000256" key="8">
    <source>
        <dbReference type="ARBA" id="ARBA00022989"/>
    </source>
</evidence>
<evidence type="ECO:0000256" key="3">
    <source>
        <dbReference type="ARBA" id="ARBA00022448"/>
    </source>
</evidence>
<keyword evidence="6 10" id="KW-0812">Transmembrane</keyword>
<comment type="subcellular location">
    <subcellularLocation>
        <location evidence="1">Cell inner membrane</location>
        <topology evidence="1">Single-pass membrane protein</topology>
        <orientation evidence="1">Periplasmic side</orientation>
    </subcellularLocation>
</comment>
<keyword evidence="9 10" id="KW-0472">Membrane</keyword>
<dbReference type="PANTHER" id="PTHR33446">
    <property type="entry name" value="PROTEIN TONB-RELATED"/>
    <property type="match status" value="1"/>
</dbReference>
<evidence type="ECO:0000256" key="9">
    <source>
        <dbReference type="ARBA" id="ARBA00023136"/>
    </source>
</evidence>
<feature type="domain" description="TonB C-terminal" evidence="11">
    <location>
        <begin position="132"/>
        <end position="222"/>
    </location>
</feature>
<dbReference type="GO" id="GO:0031992">
    <property type="term" value="F:energy transducer activity"/>
    <property type="evidence" value="ECO:0007669"/>
    <property type="project" value="InterPro"/>
</dbReference>
<dbReference type="GO" id="GO:0030288">
    <property type="term" value="C:outer membrane-bounded periplasmic space"/>
    <property type="evidence" value="ECO:0007669"/>
    <property type="project" value="InterPro"/>
</dbReference>
<keyword evidence="13" id="KW-1185">Reference proteome</keyword>
<evidence type="ECO:0000256" key="7">
    <source>
        <dbReference type="ARBA" id="ARBA00022927"/>
    </source>
</evidence>